<dbReference type="Proteomes" id="UP000054279">
    <property type="component" value="Unassembled WGS sequence"/>
</dbReference>
<dbReference type="OrthoDB" id="3360976at2759"/>
<dbReference type="InterPro" id="IPR046528">
    <property type="entry name" value="DUF6593"/>
</dbReference>
<dbReference type="AlphaFoldDB" id="A0A0C9UH43"/>
<evidence type="ECO:0000259" key="1">
    <source>
        <dbReference type="Pfam" id="PF20236"/>
    </source>
</evidence>
<dbReference type="HOGENOM" id="CLU_084280_4_1_1"/>
<organism evidence="2 3">
    <name type="scientific">Sphaerobolus stellatus (strain SS14)</name>
    <dbReference type="NCBI Taxonomy" id="990650"/>
    <lineage>
        <taxon>Eukaryota</taxon>
        <taxon>Fungi</taxon>
        <taxon>Dikarya</taxon>
        <taxon>Basidiomycota</taxon>
        <taxon>Agaricomycotina</taxon>
        <taxon>Agaricomycetes</taxon>
        <taxon>Phallomycetidae</taxon>
        <taxon>Geastrales</taxon>
        <taxon>Sphaerobolaceae</taxon>
        <taxon>Sphaerobolus</taxon>
    </lineage>
</organism>
<gene>
    <name evidence="2" type="ORF">M422DRAFT_52148</name>
</gene>
<dbReference type="EMBL" id="KN837203">
    <property type="protein sequence ID" value="KIJ34164.1"/>
    <property type="molecule type" value="Genomic_DNA"/>
</dbReference>
<keyword evidence="3" id="KW-1185">Reference proteome</keyword>
<reference evidence="2 3" key="1">
    <citation type="submission" date="2014-06" db="EMBL/GenBank/DDBJ databases">
        <title>Evolutionary Origins and Diversification of the Mycorrhizal Mutualists.</title>
        <authorList>
            <consortium name="DOE Joint Genome Institute"/>
            <consortium name="Mycorrhizal Genomics Consortium"/>
            <person name="Kohler A."/>
            <person name="Kuo A."/>
            <person name="Nagy L.G."/>
            <person name="Floudas D."/>
            <person name="Copeland A."/>
            <person name="Barry K.W."/>
            <person name="Cichocki N."/>
            <person name="Veneault-Fourrey C."/>
            <person name="LaButti K."/>
            <person name="Lindquist E.A."/>
            <person name="Lipzen A."/>
            <person name="Lundell T."/>
            <person name="Morin E."/>
            <person name="Murat C."/>
            <person name="Riley R."/>
            <person name="Ohm R."/>
            <person name="Sun H."/>
            <person name="Tunlid A."/>
            <person name="Henrissat B."/>
            <person name="Grigoriev I.V."/>
            <person name="Hibbett D.S."/>
            <person name="Martin F."/>
        </authorList>
    </citation>
    <scope>NUCLEOTIDE SEQUENCE [LARGE SCALE GENOMIC DNA]</scope>
    <source>
        <strain evidence="2 3">SS14</strain>
    </source>
</reference>
<protein>
    <recommendedName>
        <fullName evidence="1">DUF6593 domain-containing protein</fullName>
    </recommendedName>
</protein>
<feature type="domain" description="DUF6593" evidence="1">
    <location>
        <begin position="8"/>
        <end position="162"/>
    </location>
</feature>
<dbReference type="Pfam" id="PF20236">
    <property type="entry name" value="DUF6593"/>
    <property type="match status" value="1"/>
</dbReference>
<name>A0A0C9UH43_SPHS4</name>
<accession>A0A0C9UH43</accession>
<evidence type="ECO:0000313" key="3">
    <source>
        <dbReference type="Proteomes" id="UP000054279"/>
    </source>
</evidence>
<sequence length="182" mass="20643">MNITLHSDDPLNTIISNSSNGAPMYHTETHKVVDKTTHLKKFTPGTQGSQDLAEIHWETMTFHSPKLLYRGQQLRVSEFLVKDGIFKSYRTFFASDGNQYTWKCDSLQKFTLLDSSKNVIVESHKDHAGIFHKAQNYNIDVMSAGLSILDDIIVSFIIVRHLEMKKRTDETNVVVTGAIINS</sequence>
<evidence type="ECO:0000313" key="2">
    <source>
        <dbReference type="EMBL" id="KIJ34164.1"/>
    </source>
</evidence>
<proteinExistence type="predicted"/>